<dbReference type="Gene3D" id="3.40.50.300">
    <property type="entry name" value="P-loop containing nucleotide triphosphate hydrolases"/>
    <property type="match status" value="1"/>
</dbReference>
<feature type="domain" description="FtsK" evidence="5">
    <location>
        <begin position="234"/>
        <end position="414"/>
    </location>
</feature>
<dbReference type="GO" id="GO:0051301">
    <property type="term" value="P:cell division"/>
    <property type="evidence" value="ECO:0007669"/>
    <property type="project" value="UniProtKB-KW"/>
</dbReference>
<dbReference type="EMBL" id="JBHMDM010000005">
    <property type="protein sequence ID" value="MFB9377608.1"/>
    <property type="molecule type" value="Genomic_DNA"/>
</dbReference>
<evidence type="ECO:0000259" key="5">
    <source>
        <dbReference type="PROSITE" id="PS50901"/>
    </source>
</evidence>
<comment type="caution">
    <text evidence="6">The sequence shown here is derived from an EMBL/GenBank/DDBJ whole genome shotgun (WGS) entry which is preliminary data.</text>
</comment>
<dbReference type="PANTHER" id="PTHR22683">
    <property type="entry name" value="SPORULATION PROTEIN RELATED"/>
    <property type="match status" value="1"/>
</dbReference>
<name>A0ABV5LU58_9ACTN</name>
<dbReference type="InterPro" id="IPR002543">
    <property type="entry name" value="FtsK_dom"/>
</dbReference>
<keyword evidence="2 3" id="KW-0067">ATP-binding</keyword>
<dbReference type="Proteomes" id="UP001589748">
    <property type="component" value="Unassembled WGS sequence"/>
</dbReference>
<keyword evidence="6" id="KW-0132">Cell division</keyword>
<sequence>MGGRPQGVVTHQPSQQSTATSDDWIAELIVSLLSLVWWMVKTAVQLAWHFPLVTAVLVAAWWAYTSDHLLVLGIVVAILVVALVVWRLAWPGSFDRLVAQPAWRRRKRRAIRRNWPGLCERVGLALAVTDRRSGGQRQSWTPGLSRLRWASREHLVLTGRVHVVAGQTVDDLASAAETLGAACGAWSCRVRKTGPRTALVTWLYGDPLAQVVTPLPIPDVLHAAAVPVGLREDGQPWLLRLAATHVLIVGVTGAGKGSVVWSLLGGIAGGIRDGLVQVWAVDGKAGMELQPGRALFTRFATTVEDGVQLLEDAAVLMTERAARMAGTSRRHEPSTREPLLVVLVDEVALLTAYTPDRKLRDRAEKALAAIATQGRAPGVVLVAALQDPRKEVLGLRNLFPTKVAMRLDEKSQVDMVLGEGARESGALCHQIPDTSPGVAYVKVDGVREPVRVRAAYYNDQAIGELACAYAPSRPPESRPVFSVVDNDAHDDANTCGEEGAA</sequence>
<keyword evidence="4" id="KW-0472">Membrane</keyword>
<evidence type="ECO:0000256" key="4">
    <source>
        <dbReference type="SAM" id="Phobius"/>
    </source>
</evidence>
<keyword evidence="6" id="KW-0131">Cell cycle</keyword>
<proteinExistence type="predicted"/>
<protein>
    <submittedName>
        <fullName evidence="6">Cell division protein FtsK</fullName>
    </submittedName>
</protein>
<evidence type="ECO:0000256" key="1">
    <source>
        <dbReference type="ARBA" id="ARBA00022741"/>
    </source>
</evidence>
<dbReference type="RefSeq" id="WP_380138829.1">
    <property type="nucleotide sequence ID" value="NZ_JBHLUI010000010.1"/>
</dbReference>
<dbReference type="SUPFAM" id="SSF52540">
    <property type="entry name" value="P-loop containing nucleoside triphosphate hydrolases"/>
    <property type="match status" value="1"/>
</dbReference>
<accession>A0ABV5LU58</accession>
<dbReference type="InterPro" id="IPR027417">
    <property type="entry name" value="P-loop_NTPase"/>
</dbReference>
<dbReference type="PANTHER" id="PTHR22683:SF41">
    <property type="entry name" value="DNA TRANSLOCASE FTSK"/>
    <property type="match status" value="1"/>
</dbReference>
<feature type="binding site" evidence="3">
    <location>
        <begin position="250"/>
        <end position="257"/>
    </location>
    <ligand>
        <name>ATP</name>
        <dbReference type="ChEBI" id="CHEBI:30616"/>
    </ligand>
</feature>
<reference evidence="6 7" key="1">
    <citation type="submission" date="2024-09" db="EMBL/GenBank/DDBJ databases">
        <authorList>
            <person name="Sun Q."/>
            <person name="Mori K."/>
        </authorList>
    </citation>
    <scope>NUCLEOTIDE SEQUENCE [LARGE SCALE GENOMIC DNA]</scope>
    <source>
        <strain evidence="6 7">TISTR 1856</strain>
    </source>
</reference>
<feature type="transmembrane region" description="Helical" evidence="4">
    <location>
        <begin position="70"/>
        <end position="90"/>
    </location>
</feature>
<keyword evidence="1 3" id="KW-0547">Nucleotide-binding</keyword>
<dbReference type="PROSITE" id="PS50901">
    <property type="entry name" value="FTSK"/>
    <property type="match status" value="1"/>
</dbReference>
<evidence type="ECO:0000313" key="7">
    <source>
        <dbReference type="Proteomes" id="UP001589748"/>
    </source>
</evidence>
<evidence type="ECO:0000256" key="3">
    <source>
        <dbReference type="PROSITE-ProRule" id="PRU00289"/>
    </source>
</evidence>
<keyword evidence="4" id="KW-0812">Transmembrane</keyword>
<evidence type="ECO:0000313" key="6">
    <source>
        <dbReference type="EMBL" id="MFB9377608.1"/>
    </source>
</evidence>
<feature type="transmembrane region" description="Helical" evidence="4">
    <location>
        <begin position="47"/>
        <end position="64"/>
    </location>
</feature>
<keyword evidence="4" id="KW-1133">Transmembrane helix</keyword>
<organism evidence="6 7">
    <name type="scientific">Kineococcus gynurae</name>
    <dbReference type="NCBI Taxonomy" id="452979"/>
    <lineage>
        <taxon>Bacteria</taxon>
        <taxon>Bacillati</taxon>
        <taxon>Actinomycetota</taxon>
        <taxon>Actinomycetes</taxon>
        <taxon>Kineosporiales</taxon>
        <taxon>Kineosporiaceae</taxon>
        <taxon>Kineococcus</taxon>
    </lineage>
</organism>
<dbReference type="InterPro" id="IPR050206">
    <property type="entry name" value="FtsK/SpoIIIE/SftA"/>
</dbReference>
<evidence type="ECO:0000256" key="2">
    <source>
        <dbReference type="ARBA" id="ARBA00022840"/>
    </source>
</evidence>
<keyword evidence="7" id="KW-1185">Reference proteome</keyword>
<gene>
    <name evidence="6" type="ORF">ACFFVI_11575</name>
</gene>